<evidence type="ECO:0000313" key="3">
    <source>
        <dbReference type="EMBL" id="CAE7282129.1"/>
    </source>
</evidence>
<dbReference type="OrthoDB" id="421612at2759"/>
<feature type="coiled-coil region" evidence="1">
    <location>
        <begin position="138"/>
        <end position="224"/>
    </location>
</feature>
<feature type="compositionally biased region" description="Polar residues" evidence="2">
    <location>
        <begin position="53"/>
        <end position="70"/>
    </location>
</feature>
<keyword evidence="4" id="KW-1185">Reference proteome</keyword>
<keyword evidence="1" id="KW-0175">Coiled coil</keyword>
<dbReference type="EMBL" id="CAJNDS010001824">
    <property type="protein sequence ID" value="CAE7282129.1"/>
    <property type="molecule type" value="Genomic_DNA"/>
</dbReference>
<feature type="compositionally biased region" description="Basic and acidic residues" evidence="2">
    <location>
        <begin position="257"/>
        <end position="267"/>
    </location>
</feature>
<feature type="coiled-coil region" evidence="1">
    <location>
        <begin position="85"/>
        <end position="112"/>
    </location>
</feature>
<feature type="region of interest" description="Disordered" evidence="2">
    <location>
        <begin position="236"/>
        <end position="267"/>
    </location>
</feature>
<proteinExistence type="predicted"/>
<name>A0A812N033_9DINO</name>
<feature type="compositionally biased region" description="Basic and acidic residues" evidence="2">
    <location>
        <begin position="23"/>
        <end position="33"/>
    </location>
</feature>
<sequence>MSWGPWGRKETKESKGSSSASPRSKEKEPKERSVSPLQSRWSSARQAVERTVKTATAVNALSRPARSNSPRPQPIGTSVVEWADHKQLKEIAKDLQRQLQRKEADSQRLTERVQTLVSLRDEQLSESQAESRRLHYALEQEEVEVQRLKGRDSELQEALADEVSGRQRAEQQLRQPCRDCAEYRAQHTEMMAECQNLRVQLVEFEALKLHLQKARLNQERLRAQLVQDLTQLLARHQDDPAGRELAPEDQKSSAGHENAKKDGAKTR</sequence>
<gene>
    <name evidence="3" type="ORF">SNAT2548_LOCUS14954</name>
</gene>
<reference evidence="3" key="1">
    <citation type="submission" date="2021-02" db="EMBL/GenBank/DDBJ databases">
        <authorList>
            <person name="Dougan E. K."/>
            <person name="Rhodes N."/>
            <person name="Thang M."/>
            <person name="Chan C."/>
        </authorList>
    </citation>
    <scope>NUCLEOTIDE SEQUENCE</scope>
</reference>
<feature type="compositionally biased region" description="Basic and acidic residues" evidence="2">
    <location>
        <begin position="236"/>
        <end position="251"/>
    </location>
</feature>
<evidence type="ECO:0000313" key="4">
    <source>
        <dbReference type="Proteomes" id="UP000604046"/>
    </source>
</evidence>
<accession>A0A812N033</accession>
<dbReference type="AlphaFoldDB" id="A0A812N033"/>
<comment type="caution">
    <text evidence="3">The sequence shown here is derived from an EMBL/GenBank/DDBJ whole genome shotgun (WGS) entry which is preliminary data.</text>
</comment>
<dbReference type="Proteomes" id="UP000604046">
    <property type="component" value="Unassembled WGS sequence"/>
</dbReference>
<feature type="region of interest" description="Disordered" evidence="2">
    <location>
        <begin position="1"/>
        <end position="77"/>
    </location>
</feature>
<evidence type="ECO:0000256" key="2">
    <source>
        <dbReference type="SAM" id="MobiDB-lite"/>
    </source>
</evidence>
<organism evidence="3 4">
    <name type="scientific">Symbiodinium natans</name>
    <dbReference type="NCBI Taxonomy" id="878477"/>
    <lineage>
        <taxon>Eukaryota</taxon>
        <taxon>Sar</taxon>
        <taxon>Alveolata</taxon>
        <taxon>Dinophyceae</taxon>
        <taxon>Suessiales</taxon>
        <taxon>Symbiodiniaceae</taxon>
        <taxon>Symbiodinium</taxon>
    </lineage>
</organism>
<protein>
    <submittedName>
        <fullName evidence="3">Uncharacterized protein</fullName>
    </submittedName>
</protein>
<evidence type="ECO:0000256" key="1">
    <source>
        <dbReference type="SAM" id="Coils"/>
    </source>
</evidence>